<dbReference type="CDD" id="cd05006">
    <property type="entry name" value="SIS_GmhA"/>
    <property type="match status" value="1"/>
</dbReference>
<proteinExistence type="predicted"/>
<accession>A0A382IWJ2</accession>
<dbReference type="SUPFAM" id="SSF53697">
    <property type="entry name" value="SIS domain"/>
    <property type="match status" value="1"/>
</dbReference>
<dbReference type="InterPro" id="IPR001347">
    <property type="entry name" value="SIS_dom"/>
</dbReference>
<dbReference type="InterPro" id="IPR035461">
    <property type="entry name" value="GmhA/DiaA"/>
</dbReference>
<dbReference type="Gene3D" id="3.40.50.10490">
    <property type="entry name" value="Glucose-6-phosphate isomerase like protein, domain 1"/>
    <property type="match status" value="1"/>
</dbReference>
<dbReference type="GO" id="GO:0097367">
    <property type="term" value="F:carbohydrate derivative binding"/>
    <property type="evidence" value="ECO:0007669"/>
    <property type="project" value="InterPro"/>
</dbReference>
<evidence type="ECO:0000313" key="2">
    <source>
        <dbReference type="EMBL" id="SVC03898.1"/>
    </source>
</evidence>
<gene>
    <name evidence="2" type="ORF">METZ01_LOCUS256752</name>
</gene>
<dbReference type="GO" id="GO:1901135">
    <property type="term" value="P:carbohydrate derivative metabolic process"/>
    <property type="evidence" value="ECO:0007669"/>
    <property type="project" value="InterPro"/>
</dbReference>
<dbReference type="InterPro" id="IPR050099">
    <property type="entry name" value="SIS_GmhA/DiaA_subfam"/>
</dbReference>
<organism evidence="2">
    <name type="scientific">marine metagenome</name>
    <dbReference type="NCBI Taxonomy" id="408172"/>
    <lineage>
        <taxon>unclassified sequences</taxon>
        <taxon>metagenomes</taxon>
        <taxon>ecological metagenomes</taxon>
    </lineage>
</organism>
<name>A0A382IWJ2_9ZZZZ</name>
<dbReference type="Pfam" id="PF13580">
    <property type="entry name" value="SIS_2"/>
    <property type="match status" value="1"/>
</dbReference>
<sequence length="169" mass="18317">VGNMKIKPFVTDYLTRLKFILDNIDSDVISDIVYMLEQTIVNKSRIYIIGNGGSSATASHMVNDLGAGLRRRNIVNFDVVSLGDNSPVVTAIANDIGYENIFFMQMKGLINPSDIVIAISCSGDSPNIIKAADYAQDLGCKIIGVTGFNGGYLKSMSDISFHVDVSKNE</sequence>
<dbReference type="AlphaFoldDB" id="A0A382IWJ2"/>
<protein>
    <recommendedName>
        <fullName evidence="1">SIS domain-containing protein</fullName>
    </recommendedName>
</protein>
<reference evidence="2" key="1">
    <citation type="submission" date="2018-05" db="EMBL/GenBank/DDBJ databases">
        <authorList>
            <person name="Lanie J.A."/>
            <person name="Ng W.-L."/>
            <person name="Kazmierczak K.M."/>
            <person name="Andrzejewski T.M."/>
            <person name="Davidsen T.M."/>
            <person name="Wayne K.J."/>
            <person name="Tettelin H."/>
            <person name="Glass J.I."/>
            <person name="Rusch D."/>
            <person name="Podicherti R."/>
            <person name="Tsui H.-C.T."/>
            <person name="Winkler M.E."/>
        </authorList>
    </citation>
    <scope>NUCLEOTIDE SEQUENCE</scope>
</reference>
<dbReference type="PANTHER" id="PTHR30390">
    <property type="entry name" value="SEDOHEPTULOSE 7-PHOSPHATE ISOMERASE / DNAA INITIATOR-ASSOCIATING FACTOR FOR REPLICATION INITIATION"/>
    <property type="match status" value="1"/>
</dbReference>
<feature type="domain" description="SIS" evidence="1">
    <location>
        <begin position="36"/>
        <end position="169"/>
    </location>
</feature>
<dbReference type="InterPro" id="IPR046348">
    <property type="entry name" value="SIS_dom_sf"/>
</dbReference>
<evidence type="ECO:0000259" key="1">
    <source>
        <dbReference type="PROSITE" id="PS51464"/>
    </source>
</evidence>
<feature type="non-terminal residue" evidence="2">
    <location>
        <position position="169"/>
    </location>
</feature>
<feature type="non-terminal residue" evidence="2">
    <location>
        <position position="1"/>
    </location>
</feature>
<dbReference type="EMBL" id="UINC01070054">
    <property type="protein sequence ID" value="SVC03898.1"/>
    <property type="molecule type" value="Genomic_DNA"/>
</dbReference>
<dbReference type="PROSITE" id="PS51464">
    <property type="entry name" value="SIS"/>
    <property type="match status" value="1"/>
</dbReference>